<accession>A0ABY1P7U1</accession>
<feature type="signal peptide" evidence="8">
    <location>
        <begin position="1"/>
        <end position="27"/>
    </location>
</feature>
<name>A0ABY1P7U1_9RHOB</name>
<dbReference type="RefSeq" id="WP_283426912.1">
    <property type="nucleotide sequence ID" value="NZ_FXTY01000006.1"/>
</dbReference>
<dbReference type="SUPFAM" id="SSF49899">
    <property type="entry name" value="Concanavalin A-like lectins/glucanases"/>
    <property type="match status" value="1"/>
</dbReference>
<gene>
    <name evidence="10" type="ORF">SAMN06265373_10656</name>
</gene>
<keyword evidence="4" id="KW-0326">Glycosidase</keyword>
<dbReference type="InterPro" id="IPR000757">
    <property type="entry name" value="Beta-glucanase-like"/>
</dbReference>
<dbReference type="InterPro" id="IPR044791">
    <property type="entry name" value="Beta-glucanase/XTH"/>
</dbReference>
<evidence type="ECO:0000313" key="10">
    <source>
        <dbReference type="EMBL" id="SMP28553.1"/>
    </source>
</evidence>
<dbReference type="EMBL" id="FXTY01000006">
    <property type="protein sequence ID" value="SMP28553.1"/>
    <property type="molecule type" value="Genomic_DNA"/>
</dbReference>
<keyword evidence="11" id="KW-1185">Reference proteome</keyword>
<feature type="domain" description="GH16" evidence="9">
    <location>
        <begin position="31"/>
        <end position="244"/>
    </location>
</feature>
<evidence type="ECO:0000256" key="8">
    <source>
        <dbReference type="SAM" id="SignalP"/>
    </source>
</evidence>
<keyword evidence="3 10" id="KW-0378">Hydrolase</keyword>
<dbReference type="Pfam" id="PF00722">
    <property type="entry name" value="Glyco_hydro_16"/>
    <property type="match status" value="1"/>
</dbReference>
<keyword evidence="8" id="KW-0732">Signal</keyword>
<dbReference type="InterPro" id="IPR008264">
    <property type="entry name" value="Beta_glucanase"/>
</dbReference>
<dbReference type="PANTHER" id="PTHR31062">
    <property type="entry name" value="XYLOGLUCAN ENDOTRANSGLUCOSYLASE/HYDROLASE PROTEIN 8-RELATED"/>
    <property type="match status" value="1"/>
</dbReference>
<evidence type="ECO:0000256" key="4">
    <source>
        <dbReference type="ARBA" id="ARBA00023295"/>
    </source>
</evidence>
<comment type="caution">
    <text evidence="10">The sequence shown here is derived from an EMBL/GenBank/DDBJ whole genome shotgun (WGS) entry which is preliminary data.</text>
</comment>
<dbReference type="GO" id="GO:0016787">
    <property type="term" value="F:hydrolase activity"/>
    <property type="evidence" value="ECO:0007669"/>
    <property type="project" value="UniProtKB-KW"/>
</dbReference>
<evidence type="ECO:0000256" key="5">
    <source>
        <dbReference type="ARBA" id="ARBA00029722"/>
    </source>
</evidence>
<dbReference type="PROSITE" id="PS51762">
    <property type="entry name" value="GH16_2"/>
    <property type="match status" value="1"/>
</dbReference>
<sequence length="262" mass="29283">MRGILESWRRLRLGWAVALAAASPALADPINGFSEQFVQPPVASWHVAHYNFSHPAFDTDWSRKNLRFDQGLHLSLTPQTSTENRFLGASIRRDTPSHYGRYEAVLHPARGDGIVTGFFTYTGPHYGTRHDEIDIEFLGQDTTQVQVAWFVDGHLRSRKIPLGFDAADQPRRYAFEWHSDRLRWFAEDKLIFEVTEAESPLPKEPGYLFANLWAVDKSVASWAGVAAEGTSAQAYVGHMQFAPLITLTSGLGTALATGRLSP</sequence>
<evidence type="ECO:0000256" key="3">
    <source>
        <dbReference type="ARBA" id="ARBA00022801"/>
    </source>
</evidence>
<evidence type="ECO:0000256" key="1">
    <source>
        <dbReference type="ARBA" id="ARBA00006865"/>
    </source>
</evidence>
<evidence type="ECO:0000313" key="11">
    <source>
        <dbReference type="Proteomes" id="UP001157961"/>
    </source>
</evidence>
<dbReference type="PRINTS" id="PR00737">
    <property type="entry name" value="GLHYDRLASE16"/>
</dbReference>
<proteinExistence type="inferred from homology"/>
<feature type="chain" id="PRO_5045935099" description="Beta-glucanase" evidence="8">
    <location>
        <begin position="28"/>
        <end position="262"/>
    </location>
</feature>
<comment type="similarity">
    <text evidence="1">Belongs to the glycosyl hydrolase 16 family.</text>
</comment>
<dbReference type="Proteomes" id="UP001157961">
    <property type="component" value="Unassembled WGS sequence"/>
</dbReference>
<dbReference type="InterPro" id="IPR013320">
    <property type="entry name" value="ConA-like_dom_sf"/>
</dbReference>
<evidence type="ECO:0000259" key="9">
    <source>
        <dbReference type="PROSITE" id="PS51762"/>
    </source>
</evidence>
<evidence type="ECO:0000256" key="6">
    <source>
        <dbReference type="ARBA" id="ARBA00029771"/>
    </source>
</evidence>
<reference evidence="10 11" key="1">
    <citation type="submission" date="2017-05" db="EMBL/GenBank/DDBJ databases">
        <authorList>
            <person name="Varghese N."/>
            <person name="Submissions S."/>
        </authorList>
    </citation>
    <scope>NUCLEOTIDE SEQUENCE [LARGE SCALE GENOMIC DNA]</scope>
    <source>
        <strain evidence="10 11">DSM 29734</strain>
    </source>
</reference>
<evidence type="ECO:0000256" key="2">
    <source>
        <dbReference type="ARBA" id="ARBA00014569"/>
    </source>
</evidence>
<dbReference type="Gene3D" id="2.60.120.200">
    <property type="match status" value="1"/>
</dbReference>
<evidence type="ECO:0000256" key="7">
    <source>
        <dbReference type="ARBA" id="ARBA00031665"/>
    </source>
</evidence>
<protein>
    <recommendedName>
        <fullName evidence="2">Beta-glucanase</fullName>
    </recommendedName>
    <alternativeName>
        <fullName evidence="7">1,3-1,4-beta-D-glucan 4-glucanohydrolase</fullName>
    </alternativeName>
    <alternativeName>
        <fullName evidence="6">Endo-beta-1,3-1,4 glucanase</fullName>
    </alternativeName>
    <alternativeName>
        <fullName evidence="5">Lichenase</fullName>
    </alternativeName>
</protein>
<organism evidence="10 11">
    <name type="scientific">Shimia sagamensis</name>
    <dbReference type="NCBI Taxonomy" id="1566352"/>
    <lineage>
        <taxon>Bacteria</taxon>
        <taxon>Pseudomonadati</taxon>
        <taxon>Pseudomonadota</taxon>
        <taxon>Alphaproteobacteria</taxon>
        <taxon>Rhodobacterales</taxon>
        <taxon>Roseobacteraceae</taxon>
    </lineage>
</organism>